<comment type="function">
    <text evidence="1 10">Exerts its effect at some terminal stage of cytochrome c oxidase synthesis, probably by being involved in the insertion of the copper B into subunit I.</text>
</comment>
<sequence>MTQEKQTVSTSTARKQRSNRIVATACVTFFVAMIGAAYASVPLYRLFCQVTGYGGTTQRVEQMSDVILDKTINVRFDANTSGALPWDFKPKQRQVTIRIGETTQISYEGRNLASRPTSGRATFNVTPERAGGYFNKVQCFCFTDTTLQPGEDIDMPVVFFVDPEIVNDPDLKDLKTITLSYTFFPIDKPQPVAQSAKPTSGEGNGNL</sequence>
<protein>
    <recommendedName>
        <fullName evidence="4 10">Cytochrome c oxidase assembly protein CtaG</fullName>
    </recommendedName>
</protein>
<dbReference type="PIRSF" id="PIRSF005413">
    <property type="entry name" value="COX11"/>
    <property type="match status" value="1"/>
</dbReference>
<organism evidence="12 13">
    <name type="scientific">Phyllobacterium phragmitis</name>
    <dbReference type="NCBI Taxonomy" id="2670329"/>
    <lineage>
        <taxon>Bacteria</taxon>
        <taxon>Pseudomonadati</taxon>
        <taxon>Pseudomonadota</taxon>
        <taxon>Alphaproteobacteria</taxon>
        <taxon>Hyphomicrobiales</taxon>
        <taxon>Phyllobacteriaceae</taxon>
        <taxon>Phyllobacterium</taxon>
    </lineage>
</organism>
<accession>A0ABQ0GX99</accession>
<keyword evidence="7 10" id="KW-1133">Transmembrane helix</keyword>
<evidence type="ECO:0000313" key="13">
    <source>
        <dbReference type="Proteomes" id="UP001628091"/>
    </source>
</evidence>
<gene>
    <name evidence="10" type="primary">ctaG</name>
    <name evidence="12" type="ORF">PPNSA23_12310</name>
</gene>
<keyword evidence="6 10" id="KW-0735">Signal-anchor</keyword>
<evidence type="ECO:0000256" key="9">
    <source>
        <dbReference type="ARBA" id="ARBA00023136"/>
    </source>
</evidence>
<evidence type="ECO:0000313" key="12">
    <source>
        <dbReference type="EMBL" id="GAB1581288.1"/>
    </source>
</evidence>
<dbReference type="InterPro" id="IPR007533">
    <property type="entry name" value="Cyt_c_oxidase_assmbl_CtaG"/>
</dbReference>
<keyword evidence="5 10" id="KW-0812">Transmembrane</keyword>
<comment type="caution">
    <text evidence="12">The sequence shown here is derived from an EMBL/GenBank/DDBJ whole genome shotgun (WGS) entry which is preliminary data.</text>
</comment>
<evidence type="ECO:0000256" key="7">
    <source>
        <dbReference type="ARBA" id="ARBA00022989"/>
    </source>
</evidence>
<feature type="topological domain" description="Periplasmic" evidence="10">
    <location>
        <begin position="41"/>
        <end position="207"/>
    </location>
</feature>
<dbReference type="Gene3D" id="2.60.370.10">
    <property type="entry name" value="Ctag/Cox11"/>
    <property type="match status" value="1"/>
</dbReference>
<evidence type="ECO:0000256" key="3">
    <source>
        <dbReference type="ARBA" id="ARBA00009620"/>
    </source>
</evidence>
<evidence type="ECO:0000256" key="6">
    <source>
        <dbReference type="ARBA" id="ARBA00022968"/>
    </source>
</evidence>
<dbReference type="SUPFAM" id="SSF110111">
    <property type="entry name" value="Ctag/Cox11"/>
    <property type="match status" value="1"/>
</dbReference>
<keyword evidence="10" id="KW-1003">Cell membrane</keyword>
<keyword evidence="10" id="KW-0997">Cell inner membrane</keyword>
<feature type="transmembrane region" description="Helical" evidence="11">
    <location>
        <begin position="21"/>
        <end position="41"/>
    </location>
</feature>
<dbReference type="HAMAP" id="MF_00155">
    <property type="entry name" value="CtaG"/>
    <property type="match status" value="1"/>
</dbReference>
<keyword evidence="9 10" id="KW-0472">Membrane</keyword>
<dbReference type="InterPro" id="IPR023471">
    <property type="entry name" value="CtaG/Cox11_dom_sf"/>
</dbReference>
<dbReference type="NCBIfam" id="NF003465">
    <property type="entry name" value="PRK05089.1"/>
    <property type="match status" value="1"/>
</dbReference>
<proteinExistence type="inferred from homology"/>
<dbReference type="EMBL" id="BAAFZP010000001">
    <property type="protein sequence ID" value="GAB1581288.1"/>
    <property type="molecule type" value="Genomic_DNA"/>
</dbReference>
<dbReference type="Proteomes" id="UP001628091">
    <property type="component" value="Unassembled WGS sequence"/>
</dbReference>
<feature type="topological domain" description="Cytoplasmic" evidence="10">
    <location>
        <begin position="1"/>
        <end position="17"/>
    </location>
</feature>
<evidence type="ECO:0000256" key="11">
    <source>
        <dbReference type="SAM" id="Phobius"/>
    </source>
</evidence>
<keyword evidence="13" id="KW-1185">Reference proteome</keyword>
<evidence type="ECO:0000256" key="4">
    <source>
        <dbReference type="ARBA" id="ARBA00015384"/>
    </source>
</evidence>
<evidence type="ECO:0000256" key="2">
    <source>
        <dbReference type="ARBA" id="ARBA00004382"/>
    </source>
</evidence>
<evidence type="ECO:0000256" key="5">
    <source>
        <dbReference type="ARBA" id="ARBA00022692"/>
    </source>
</evidence>
<name>A0ABQ0GX99_9HYPH</name>
<dbReference type="Pfam" id="PF04442">
    <property type="entry name" value="CtaG_Cox11"/>
    <property type="match status" value="1"/>
</dbReference>
<dbReference type="PANTHER" id="PTHR21320:SF3">
    <property type="entry name" value="CYTOCHROME C OXIDASE ASSEMBLY PROTEIN COX11, MITOCHONDRIAL-RELATED"/>
    <property type="match status" value="1"/>
</dbReference>
<evidence type="ECO:0000256" key="10">
    <source>
        <dbReference type="HAMAP-Rule" id="MF_00155"/>
    </source>
</evidence>
<reference evidence="12 13" key="1">
    <citation type="submission" date="2024-10" db="EMBL/GenBank/DDBJ databases">
        <title>Isolation, draft genome sequencing and identification of Phyllobacterium sp. NSA23, isolated from leaf soil.</title>
        <authorList>
            <person name="Akita H."/>
        </authorList>
    </citation>
    <scope>NUCLEOTIDE SEQUENCE [LARGE SCALE GENOMIC DNA]</scope>
    <source>
        <strain evidence="12 13">NSA23</strain>
    </source>
</reference>
<evidence type="ECO:0000256" key="8">
    <source>
        <dbReference type="ARBA" id="ARBA00023008"/>
    </source>
</evidence>
<comment type="similarity">
    <text evidence="3 10">Belongs to the COX11/CtaG family.</text>
</comment>
<evidence type="ECO:0000256" key="1">
    <source>
        <dbReference type="ARBA" id="ARBA00004007"/>
    </source>
</evidence>
<dbReference type="RefSeq" id="WP_407864146.1">
    <property type="nucleotide sequence ID" value="NZ_BAAFZP010000001.1"/>
</dbReference>
<comment type="subcellular location">
    <subcellularLocation>
        <location evidence="2 10">Cell inner membrane</location>
        <topology evidence="2 10">Single-pass type II membrane protein</topology>
        <orientation evidence="2 10">Periplasmic side</orientation>
    </subcellularLocation>
</comment>
<dbReference type="PANTHER" id="PTHR21320">
    <property type="entry name" value="CYTOCHROME C OXIDASE ASSEMBLY PROTEIN COX11-RELATED"/>
    <property type="match status" value="1"/>
</dbReference>
<keyword evidence="8 10" id="KW-0186">Copper</keyword>